<keyword evidence="1" id="KW-0812">Transmembrane</keyword>
<reference evidence="3" key="1">
    <citation type="submission" date="2016-10" db="EMBL/GenBank/DDBJ databases">
        <authorList>
            <person name="de Groot N.N."/>
        </authorList>
    </citation>
    <scope>NUCLEOTIDE SEQUENCE [LARGE SCALE GENOMIC DNA]</scope>
    <source>
        <strain evidence="3">CPCC 202695</strain>
    </source>
</reference>
<accession>A0A1H1MV74</accession>
<sequence>MSDWHPEFDDDDRPVRTDRRRRVLRVVVLVALAGMLLPLVLSAYGVARSAAERACAVYATAYHSTASSRVVLDLLAEGGPGWLCYAEVGAGDRGMLLGNLGLMPGAPRLVEPGRET</sequence>
<dbReference type="EMBL" id="LT629755">
    <property type="protein sequence ID" value="SDR90616.1"/>
    <property type="molecule type" value="Genomic_DNA"/>
</dbReference>
<organism evidence="3 4">
    <name type="scientific">Agromyces flavus</name>
    <dbReference type="NCBI Taxonomy" id="589382"/>
    <lineage>
        <taxon>Bacteria</taxon>
        <taxon>Bacillati</taxon>
        <taxon>Actinomycetota</taxon>
        <taxon>Actinomycetes</taxon>
        <taxon>Micrococcales</taxon>
        <taxon>Microbacteriaceae</taxon>
        <taxon>Agromyces</taxon>
    </lineage>
</organism>
<evidence type="ECO:0000313" key="3">
    <source>
        <dbReference type="EMBL" id="SDR90616.1"/>
    </source>
</evidence>
<keyword evidence="1" id="KW-1133">Transmembrane helix</keyword>
<reference evidence="2" key="3">
    <citation type="submission" date="2022-06" db="EMBL/GenBank/DDBJ databases">
        <title>Genomic Encyclopedia of Type Strains, Phase III (KMG-III): the genomes of soil and plant-associated and newly described type strains.</title>
        <authorList>
            <person name="Whitman W."/>
        </authorList>
    </citation>
    <scope>NUCLEOTIDE SEQUENCE</scope>
    <source>
        <strain evidence="2">CPCC 202695</strain>
    </source>
</reference>
<dbReference type="EMBL" id="SODL02000007">
    <property type="protein sequence ID" value="MCP2369199.1"/>
    <property type="molecule type" value="Genomic_DNA"/>
</dbReference>
<evidence type="ECO:0000313" key="4">
    <source>
        <dbReference type="Proteomes" id="UP000199482"/>
    </source>
</evidence>
<dbReference type="AlphaFoldDB" id="A0A1H1MV74"/>
<dbReference type="Proteomes" id="UP000893823">
    <property type="component" value="Unassembled WGS sequence"/>
</dbReference>
<dbReference type="RefSeq" id="WP_092668976.1">
    <property type="nucleotide sequence ID" value="NZ_BMDN01000007.1"/>
</dbReference>
<evidence type="ECO:0000313" key="2">
    <source>
        <dbReference type="EMBL" id="MCP2369199.1"/>
    </source>
</evidence>
<keyword evidence="5" id="KW-1185">Reference proteome</keyword>
<evidence type="ECO:0000313" key="5">
    <source>
        <dbReference type="Proteomes" id="UP000893823"/>
    </source>
</evidence>
<evidence type="ECO:0000256" key="1">
    <source>
        <dbReference type="SAM" id="Phobius"/>
    </source>
</evidence>
<gene>
    <name evidence="2" type="ORF">BCL57_003382</name>
    <name evidence="3" type="ORF">SAMN04489721_0487</name>
</gene>
<name>A0A1H1MV74_9MICO</name>
<proteinExistence type="predicted"/>
<keyword evidence="1" id="KW-0472">Membrane</keyword>
<feature type="transmembrane region" description="Helical" evidence="1">
    <location>
        <begin position="23"/>
        <end position="47"/>
    </location>
</feature>
<protein>
    <submittedName>
        <fullName evidence="3">Uncharacterized protein</fullName>
    </submittedName>
</protein>
<dbReference type="Proteomes" id="UP000199482">
    <property type="component" value="Chromosome I"/>
</dbReference>
<reference evidence="4" key="2">
    <citation type="submission" date="2016-10" db="EMBL/GenBank/DDBJ databases">
        <authorList>
            <person name="Varghese N."/>
            <person name="Submissions S."/>
        </authorList>
    </citation>
    <scope>NUCLEOTIDE SEQUENCE [LARGE SCALE GENOMIC DNA]</scope>
    <source>
        <strain evidence="4">CPCC 202695</strain>
    </source>
</reference>